<gene>
    <name evidence="1" type="primary">GLEAN_02982</name>
    <name evidence="1" type="ORF">TcasGA2_TC002982</name>
</gene>
<reference evidence="1 2" key="2">
    <citation type="journal article" date="2010" name="Nucleic Acids Res.">
        <title>BeetleBase in 2010: revisions to provide comprehensive genomic information for Tribolium castaneum.</title>
        <authorList>
            <person name="Kim H.S."/>
            <person name="Murphy T."/>
            <person name="Xia J."/>
            <person name="Caragea D."/>
            <person name="Park Y."/>
            <person name="Beeman R.W."/>
            <person name="Lorenzen M.D."/>
            <person name="Butcher S."/>
            <person name="Manak J.R."/>
            <person name="Brown S.J."/>
        </authorList>
    </citation>
    <scope>GENOME REANNOTATION</scope>
    <source>
        <strain evidence="1 2">Georgia GA2</strain>
    </source>
</reference>
<protein>
    <submittedName>
        <fullName evidence="1">Uncharacterized protein</fullName>
    </submittedName>
</protein>
<dbReference type="HOGENOM" id="CLU_2761066_0_0_1"/>
<dbReference type="Proteomes" id="UP000007266">
    <property type="component" value="Linkage group 3"/>
</dbReference>
<dbReference type="AlphaFoldDB" id="D6WGL8"/>
<dbReference type="EMBL" id="KQ971321">
    <property type="protein sequence ID" value="EFA00161.1"/>
    <property type="molecule type" value="Genomic_DNA"/>
</dbReference>
<evidence type="ECO:0000313" key="2">
    <source>
        <dbReference type="Proteomes" id="UP000007266"/>
    </source>
</evidence>
<sequence>MQDKQTNLVQAKYMTKEFLSKACTDFIEDILRKTFDEEDPISQAPLKVSQETQTFPRDFAPQVKKQKFLF</sequence>
<evidence type="ECO:0000313" key="1">
    <source>
        <dbReference type="EMBL" id="EFA00161.1"/>
    </source>
</evidence>
<reference evidence="1 2" key="1">
    <citation type="journal article" date="2008" name="Nature">
        <title>The genome of the model beetle and pest Tribolium castaneum.</title>
        <authorList>
            <consortium name="Tribolium Genome Sequencing Consortium"/>
            <person name="Richards S."/>
            <person name="Gibbs R.A."/>
            <person name="Weinstock G.M."/>
            <person name="Brown S.J."/>
            <person name="Denell R."/>
            <person name="Beeman R.W."/>
            <person name="Gibbs R."/>
            <person name="Beeman R.W."/>
            <person name="Brown S.J."/>
            <person name="Bucher G."/>
            <person name="Friedrich M."/>
            <person name="Grimmelikhuijzen C.J."/>
            <person name="Klingler M."/>
            <person name="Lorenzen M."/>
            <person name="Richards S."/>
            <person name="Roth S."/>
            <person name="Schroder R."/>
            <person name="Tautz D."/>
            <person name="Zdobnov E.M."/>
            <person name="Muzny D."/>
            <person name="Gibbs R.A."/>
            <person name="Weinstock G.M."/>
            <person name="Attaway T."/>
            <person name="Bell S."/>
            <person name="Buhay C.J."/>
            <person name="Chandrabose M.N."/>
            <person name="Chavez D."/>
            <person name="Clerk-Blankenburg K.P."/>
            <person name="Cree A."/>
            <person name="Dao M."/>
            <person name="Davis C."/>
            <person name="Chacko J."/>
            <person name="Dinh H."/>
            <person name="Dugan-Rocha S."/>
            <person name="Fowler G."/>
            <person name="Garner T.T."/>
            <person name="Garnes J."/>
            <person name="Gnirke A."/>
            <person name="Hawes A."/>
            <person name="Hernandez J."/>
            <person name="Hines S."/>
            <person name="Holder M."/>
            <person name="Hume J."/>
            <person name="Jhangiani S.N."/>
            <person name="Joshi V."/>
            <person name="Khan Z.M."/>
            <person name="Jackson L."/>
            <person name="Kovar C."/>
            <person name="Kowis A."/>
            <person name="Lee S."/>
            <person name="Lewis L.R."/>
            <person name="Margolis J."/>
            <person name="Morgan M."/>
            <person name="Nazareth L.V."/>
            <person name="Nguyen N."/>
            <person name="Okwuonu G."/>
            <person name="Parker D."/>
            <person name="Richards S."/>
            <person name="Ruiz S.J."/>
            <person name="Santibanez J."/>
            <person name="Savard J."/>
            <person name="Scherer S.E."/>
            <person name="Schneider B."/>
            <person name="Sodergren E."/>
            <person name="Tautz D."/>
            <person name="Vattahil S."/>
            <person name="Villasana D."/>
            <person name="White C.S."/>
            <person name="Wright R."/>
            <person name="Park Y."/>
            <person name="Beeman R.W."/>
            <person name="Lord J."/>
            <person name="Oppert B."/>
            <person name="Lorenzen M."/>
            <person name="Brown S."/>
            <person name="Wang L."/>
            <person name="Savard J."/>
            <person name="Tautz D."/>
            <person name="Richards S."/>
            <person name="Weinstock G."/>
            <person name="Gibbs R.A."/>
            <person name="Liu Y."/>
            <person name="Worley K."/>
            <person name="Weinstock G."/>
            <person name="Elsik C.G."/>
            <person name="Reese J.T."/>
            <person name="Elhaik E."/>
            <person name="Landan G."/>
            <person name="Graur D."/>
            <person name="Arensburger P."/>
            <person name="Atkinson P."/>
            <person name="Beeman R.W."/>
            <person name="Beidler J."/>
            <person name="Brown S.J."/>
            <person name="Demuth J.P."/>
            <person name="Drury D.W."/>
            <person name="Du Y.Z."/>
            <person name="Fujiwara H."/>
            <person name="Lorenzen M."/>
            <person name="Maselli V."/>
            <person name="Osanai M."/>
            <person name="Park Y."/>
            <person name="Robertson H.M."/>
            <person name="Tu Z."/>
            <person name="Wang J.J."/>
            <person name="Wang S."/>
            <person name="Richards S."/>
            <person name="Song H."/>
            <person name="Zhang L."/>
            <person name="Sodergren E."/>
            <person name="Werner D."/>
            <person name="Stanke M."/>
            <person name="Morgenstern B."/>
            <person name="Solovyev V."/>
            <person name="Kosarev P."/>
            <person name="Brown G."/>
            <person name="Chen H.C."/>
            <person name="Ermolaeva O."/>
            <person name="Hlavina W."/>
            <person name="Kapustin Y."/>
            <person name="Kiryutin B."/>
            <person name="Kitts P."/>
            <person name="Maglott D."/>
            <person name="Pruitt K."/>
            <person name="Sapojnikov V."/>
            <person name="Souvorov A."/>
            <person name="Mackey A.J."/>
            <person name="Waterhouse R.M."/>
            <person name="Wyder S."/>
            <person name="Zdobnov E.M."/>
            <person name="Zdobnov E.M."/>
            <person name="Wyder S."/>
            <person name="Kriventseva E.V."/>
            <person name="Kadowaki T."/>
            <person name="Bork P."/>
            <person name="Aranda M."/>
            <person name="Bao R."/>
            <person name="Beermann A."/>
            <person name="Berns N."/>
            <person name="Bolognesi R."/>
            <person name="Bonneton F."/>
            <person name="Bopp D."/>
            <person name="Brown S.J."/>
            <person name="Bucher G."/>
            <person name="Butts T."/>
            <person name="Chaumot A."/>
            <person name="Denell R.E."/>
            <person name="Ferrier D.E."/>
            <person name="Friedrich M."/>
            <person name="Gordon C.M."/>
            <person name="Jindra M."/>
            <person name="Klingler M."/>
            <person name="Lan Q."/>
            <person name="Lattorff H.M."/>
            <person name="Laudet V."/>
            <person name="von Levetsow C."/>
            <person name="Liu Z."/>
            <person name="Lutz R."/>
            <person name="Lynch J.A."/>
            <person name="da Fonseca R.N."/>
            <person name="Posnien N."/>
            <person name="Reuter R."/>
            <person name="Roth S."/>
            <person name="Savard J."/>
            <person name="Schinko J.B."/>
            <person name="Schmitt C."/>
            <person name="Schoppmeier M."/>
            <person name="Schroder R."/>
            <person name="Shippy T.D."/>
            <person name="Simonnet F."/>
            <person name="Marques-Souza H."/>
            <person name="Tautz D."/>
            <person name="Tomoyasu Y."/>
            <person name="Trauner J."/>
            <person name="Van der Zee M."/>
            <person name="Vervoort M."/>
            <person name="Wittkopp N."/>
            <person name="Wimmer E.A."/>
            <person name="Yang X."/>
            <person name="Jones A.K."/>
            <person name="Sattelle D.B."/>
            <person name="Ebert P.R."/>
            <person name="Nelson D."/>
            <person name="Scott J.G."/>
            <person name="Beeman R.W."/>
            <person name="Muthukrishnan S."/>
            <person name="Kramer K.J."/>
            <person name="Arakane Y."/>
            <person name="Beeman R.W."/>
            <person name="Zhu Q."/>
            <person name="Hogenkamp D."/>
            <person name="Dixit R."/>
            <person name="Oppert B."/>
            <person name="Jiang H."/>
            <person name="Zou Z."/>
            <person name="Marshall J."/>
            <person name="Elpidina E."/>
            <person name="Vinokurov K."/>
            <person name="Oppert C."/>
            <person name="Zou Z."/>
            <person name="Evans J."/>
            <person name="Lu Z."/>
            <person name="Zhao P."/>
            <person name="Sumathipala N."/>
            <person name="Altincicek B."/>
            <person name="Vilcinskas A."/>
            <person name="Williams M."/>
            <person name="Hultmark D."/>
            <person name="Hetru C."/>
            <person name="Jiang H."/>
            <person name="Grimmelikhuijzen C.J."/>
            <person name="Hauser F."/>
            <person name="Cazzamali G."/>
            <person name="Williamson M."/>
            <person name="Park Y."/>
            <person name="Li B."/>
            <person name="Tanaka Y."/>
            <person name="Predel R."/>
            <person name="Neupert S."/>
            <person name="Schachtner J."/>
            <person name="Verleyen P."/>
            <person name="Raible F."/>
            <person name="Bork P."/>
            <person name="Friedrich M."/>
            <person name="Walden K.K."/>
            <person name="Robertson H.M."/>
            <person name="Angeli S."/>
            <person name="Foret S."/>
            <person name="Bucher G."/>
            <person name="Schuetz S."/>
            <person name="Maleszka R."/>
            <person name="Wimmer E.A."/>
            <person name="Beeman R.W."/>
            <person name="Lorenzen M."/>
            <person name="Tomoyasu Y."/>
            <person name="Miller S.C."/>
            <person name="Grossmann D."/>
            <person name="Bucher G."/>
        </authorList>
    </citation>
    <scope>NUCLEOTIDE SEQUENCE [LARGE SCALE GENOMIC DNA]</scope>
    <source>
        <strain evidence="1 2">Georgia GA2</strain>
    </source>
</reference>
<accession>D6WGL8</accession>
<dbReference type="InParanoid" id="D6WGL8"/>
<keyword evidence="2" id="KW-1185">Reference proteome</keyword>
<proteinExistence type="predicted"/>
<organism evidence="1 2">
    <name type="scientific">Tribolium castaneum</name>
    <name type="common">Red flour beetle</name>
    <dbReference type="NCBI Taxonomy" id="7070"/>
    <lineage>
        <taxon>Eukaryota</taxon>
        <taxon>Metazoa</taxon>
        <taxon>Ecdysozoa</taxon>
        <taxon>Arthropoda</taxon>
        <taxon>Hexapoda</taxon>
        <taxon>Insecta</taxon>
        <taxon>Pterygota</taxon>
        <taxon>Neoptera</taxon>
        <taxon>Endopterygota</taxon>
        <taxon>Coleoptera</taxon>
        <taxon>Polyphaga</taxon>
        <taxon>Cucujiformia</taxon>
        <taxon>Tenebrionidae</taxon>
        <taxon>Tenebrionidae incertae sedis</taxon>
        <taxon>Tribolium</taxon>
    </lineage>
</organism>
<name>D6WGL8_TRICA</name>